<dbReference type="RefSeq" id="WP_119654188.1">
    <property type="nucleotide sequence ID" value="NZ_JBHUOI010000002.1"/>
</dbReference>
<dbReference type="PRINTS" id="PR00038">
    <property type="entry name" value="HTHLUXR"/>
</dbReference>
<dbReference type="CDD" id="cd17535">
    <property type="entry name" value="REC_NarL-like"/>
    <property type="match status" value="1"/>
</dbReference>
<dbReference type="EMBL" id="QYCN01000003">
    <property type="protein sequence ID" value="RIY13304.1"/>
    <property type="molecule type" value="Genomic_DNA"/>
</dbReference>
<keyword evidence="3 8" id="KW-0238">DNA-binding</keyword>
<name>A0A418R7N1_9BACT</name>
<dbReference type="PROSITE" id="PS50110">
    <property type="entry name" value="RESPONSE_REGULATORY"/>
    <property type="match status" value="1"/>
</dbReference>
<comment type="caution">
    <text evidence="8">The sequence shown here is derived from an EMBL/GenBank/DDBJ whole genome shotgun (WGS) entry which is preliminary data.</text>
</comment>
<evidence type="ECO:0000256" key="4">
    <source>
        <dbReference type="ARBA" id="ARBA00023163"/>
    </source>
</evidence>
<evidence type="ECO:0000259" key="6">
    <source>
        <dbReference type="PROSITE" id="PS50043"/>
    </source>
</evidence>
<dbReference type="GO" id="GO:0003677">
    <property type="term" value="F:DNA binding"/>
    <property type="evidence" value="ECO:0007669"/>
    <property type="project" value="UniProtKB-KW"/>
</dbReference>
<keyword evidence="4" id="KW-0804">Transcription</keyword>
<dbReference type="PROSITE" id="PS50043">
    <property type="entry name" value="HTH_LUXR_2"/>
    <property type="match status" value="1"/>
</dbReference>
<dbReference type="AlphaFoldDB" id="A0A418R7N1"/>
<accession>A0A418R7N1</accession>
<organism evidence="8 9">
    <name type="scientific">Hymenobacter rubripertinctus</name>
    <dbReference type="NCBI Taxonomy" id="2029981"/>
    <lineage>
        <taxon>Bacteria</taxon>
        <taxon>Pseudomonadati</taxon>
        <taxon>Bacteroidota</taxon>
        <taxon>Cytophagia</taxon>
        <taxon>Cytophagales</taxon>
        <taxon>Hymenobacteraceae</taxon>
        <taxon>Hymenobacter</taxon>
    </lineage>
</organism>
<dbReference type="OrthoDB" id="9797341at2"/>
<dbReference type="InterPro" id="IPR016032">
    <property type="entry name" value="Sig_transdc_resp-reg_C-effctor"/>
</dbReference>
<protein>
    <submittedName>
        <fullName evidence="8">DNA-binding response regulator</fullName>
    </submittedName>
</protein>
<dbReference type="Gene3D" id="3.40.50.2300">
    <property type="match status" value="1"/>
</dbReference>
<dbReference type="InterPro" id="IPR001789">
    <property type="entry name" value="Sig_transdc_resp-reg_receiver"/>
</dbReference>
<evidence type="ECO:0000256" key="2">
    <source>
        <dbReference type="ARBA" id="ARBA00023015"/>
    </source>
</evidence>
<dbReference type="SUPFAM" id="SSF52172">
    <property type="entry name" value="CheY-like"/>
    <property type="match status" value="1"/>
</dbReference>
<keyword evidence="1 5" id="KW-0597">Phosphoprotein</keyword>
<evidence type="ECO:0000313" key="8">
    <source>
        <dbReference type="EMBL" id="RIY13304.1"/>
    </source>
</evidence>
<evidence type="ECO:0000259" key="7">
    <source>
        <dbReference type="PROSITE" id="PS50110"/>
    </source>
</evidence>
<dbReference type="InterPro" id="IPR000792">
    <property type="entry name" value="Tscrpt_reg_LuxR_C"/>
</dbReference>
<dbReference type="PANTHER" id="PTHR43214:SF41">
    <property type="entry name" value="NITRATE_NITRITE RESPONSE REGULATOR PROTEIN NARP"/>
    <property type="match status" value="1"/>
</dbReference>
<feature type="domain" description="HTH luxR-type" evidence="6">
    <location>
        <begin position="154"/>
        <end position="219"/>
    </location>
</feature>
<dbReference type="InterPro" id="IPR011006">
    <property type="entry name" value="CheY-like_superfamily"/>
</dbReference>
<feature type="domain" description="Response regulatory" evidence="7">
    <location>
        <begin position="10"/>
        <end position="126"/>
    </location>
</feature>
<feature type="modified residue" description="4-aspartylphosphate" evidence="5">
    <location>
        <position position="61"/>
    </location>
</feature>
<dbReference type="Pfam" id="PF00196">
    <property type="entry name" value="GerE"/>
    <property type="match status" value="1"/>
</dbReference>
<evidence type="ECO:0000256" key="3">
    <source>
        <dbReference type="ARBA" id="ARBA00023125"/>
    </source>
</evidence>
<dbReference type="Proteomes" id="UP000284250">
    <property type="component" value="Unassembled WGS sequence"/>
</dbReference>
<dbReference type="SMART" id="SM00448">
    <property type="entry name" value="REC"/>
    <property type="match status" value="1"/>
</dbReference>
<reference evidence="8 9" key="1">
    <citation type="submission" date="2019-01" db="EMBL/GenBank/DDBJ databases">
        <title>Hymenobacter humicola sp. nov., isolated from soils in Antarctica.</title>
        <authorList>
            <person name="Sedlacek I."/>
            <person name="Holochova P."/>
            <person name="Kralova S."/>
            <person name="Pantucek R."/>
            <person name="Stankova E."/>
            <person name="Vrbovska V."/>
            <person name="Kristofova L."/>
            <person name="Svec P."/>
            <person name="Busse H.-J."/>
        </authorList>
    </citation>
    <scope>NUCLEOTIDE SEQUENCE [LARGE SCALE GENOMIC DNA]</scope>
    <source>
        <strain evidence="8 9">CCM 8852</strain>
    </source>
</reference>
<dbReference type="InterPro" id="IPR058245">
    <property type="entry name" value="NreC/VraR/RcsB-like_REC"/>
</dbReference>
<keyword evidence="2" id="KW-0805">Transcription regulation</keyword>
<evidence type="ECO:0000256" key="5">
    <source>
        <dbReference type="PROSITE-ProRule" id="PRU00169"/>
    </source>
</evidence>
<dbReference type="InterPro" id="IPR039420">
    <property type="entry name" value="WalR-like"/>
</dbReference>
<evidence type="ECO:0000256" key="1">
    <source>
        <dbReference type="ARBA" id="ARBA00022553"/>
    </source>
</evidence>
<evidence type="ECO:0000313" key="9">
    <source>
        <dbReference type="Proteomes" id="UP000284250"/>
    </source>
</evidence>
<dbReference type="GO" id="GO:0006355">
    <property type="term" value="P:regulation of DNA-templated transcription"/>
    <property type="evidence" value="ECO:0007669"/>
    <property type="project" value="InterPro"/>
</dbReference>
<dbReference type="GO" id="GO:0000160">
    <property type="term" value="P:phosphorelay signal transduction system"/>
    <property type="evidence" value="ECO:0007669"/>
    <property type="project" value="InterPro"/>
</dbReference>
<sequence>MTAAATPAIRLAVLDDHPLFRQGLRHILQDLPGVASVTEAGEFADLLAQCREQVPDILLLDLQMPNVDGLAAAELLLAEFPELKIIVLSMFSADKFVTQMMKLGARSYLPKDATQDELADAITEVLATGYHFTPRISRALMRNAQRPTPPPVMEISAMTQFTPREQEVLRFICEGLTASKIADELCISRRTVEGHWQKLLEKTGASNVAGLVIFAAKHGFIEL</sequence>
<proteinExistence type="predicted"/>
<dbReference type="SMART" id="SM00421">
    <property type="entry name" value="HTH_LUXR"/>
    <property type="match status" value="1"/>
</dbReference>
<dbReference type="Pfam" id="PF00072">
    <property type="entry name" value="Response_reg"/>
    <property type="match status" value="1"/>
</dbReference>
<dbReference type="CDD" id="cd06170">
    <property type="entry name" value="LuxR_C_like"/>
    <property type="match status" value="1"/>
</dbReference>
<dbReference type="PANTHER" id="PTHR43214">
    <property type="entry name" value="TWO-COMPONENT RESPONSE REGULATOR"/>
    <property type="match status" value="1"/>
</dbReference>
<keyword evidence="9" id="KW-1185">Reference proteome</keyword>
<dbReference type="SUPFAM" id="SSF46894">
    <property type="entry name" value="C-terminal effector domain of the bipartite response regulators"/>
    <property type="match status" value="1"/>
</dbReference>
<gene>
    <name evidence="8" type="ORF">D0T11_02390</name>
</gene>